<dbReference type="Proteomes" id="UP000823561">
    <property type="component" value="Chromosome 6"/>
</dbReference>
<accession>A0AAV6H0C0</accession>
<sequence length="435" mass="50591">MYKPFPPKPPGPMGELHLHIFQLQDDTTSYFVRTRSGGKCFRRGTKLSTKESLVENQPKEINTNQRALLSVESKNMSSGPAQNSSAVKRLVKCRCLQGWHGDHCGIPTVVQHSNLPTKSRLVPREVPRRIINAININHETDLLHARFHELVDVVDLFMVCESNFTAYGTPRKLLFFEQLMNGTFDYVRHKILYIFLDHFPKGGKQNGWIADDYLRTFLSKNGLSRMRGARPDDVFIINDADEIPVWEGIVFLKLFDGWTEPFGLHLRKSIYGFFWKQLGTLDVLSGCTVRMLFDVYKGNGIYLRRRDYYSMPGFRTYENNTGRILVPWSIGSPIHYAGWHCSWCFKPEGIYYKLVSAQNGDFPRWGDFEDKRKLSYIRRLIRTGGWFDGSVGHYPPTDPKEHMYAPKYFLDNYDQYEYLLRNIYTKTEQSLTVTE</sequence>
<dbReference type="PANTHER" id="PTHR12224:SF0">
    <property type="entry name" value="BETA-1,4-MANNOSYL-GLYCOPROTEIN 4-BETA-N-ACETYLGLUCOSAMINYLTRANSFERASE"/>
    <property type="match status" value="1"/>
</dbReference>
<dbReference type="PANTHER" id="PTHR12224">
    <property type="entry name" value="BETA-1,4-MANNOSYL-GLYCOPROTEIN BETA-1,4-N-ACETYLGLUCOSAMINYL-TRANSFERASE"/>
    <property type="match status" value="1"/>
</dbReference>
<dbReference type="GO" id="GO:0006044">
    <property type="term" value="P:N-acetylglucosamine metabolic process"/>
    <property type="evidence" value="ECO:0007669"/>
    <property type="project" value="TreeGrafter"/>
</dbReference>
<dbReference type="EMBL" id="JADWDJ010000006">
    <property type="protein sequence ID" value="KAG5279572.1"/>
    <property type="molecule type" value="Genomic_DNA"/>
</dbReference>
<evidence type="ECO:0008006" key="3">
    <source>
        <dbReference type="Google" id="ProtNLM"/>
    </source>
</evidence>
<dbReference type="GO" id="GO:0016020">
    <property type="term" value="C:membrane"/>
    <property type="evidence" value="ECO:0007669"/>
    <property type="project" value="InterPro"/>
</dbReference>
<dbReference type="InterPro" id="IPR006813">
    <property type="entry name" value="Glyco_trans_17"/>
</dbReference>
<keyword evidence="2" id="KW-1185">Reference proteome</keyword>
<dbReference type="GO" id="GO:0003830">
    <property type="term" value="F:beta-1,4-mannosylglycoprotein 4-beta-N-acetylglucosaminyltransferase activity"/>
    <property type="evidence" value="ECO:0007669"/>
    <property type="project" value="InterPro"/>
</dbReference>
<evidence type="ECO:0000313" key="2">
    <source>
        <dbReference type="Proteomes" id="UP000823561"/>
    </source>
</evidence>
<dbReference type="Pfam" id="PF04724">
    <property type="entry name" value="Glyco_transf_17"/>
    <property type="match status" value="1"/>
</dbReference>
<evidence type="ECO:0000313" key="1">
    <source>
        <dbReference type="EMBL" id="KAG5279572.1"/>
    </source>
</evidence>
<reference evidence="1" key="1">
    <citation type="submission" date="2020-10" db="EMBL/GenBank/DDBJ databases">
        <title>Chromosome-scale genome assembly of the Allis shad, Alosa alosa.</title>
        <authorList>
            <person name="Margot Z."/>
            <person name="Christophe K."/>
            <person name="Cabau C."/>
            <person name="Louis A."/>
            <person name="Berthelot C."/>
            <person name="Parey E."/>
            <person name="Roest Crollius H."/>
            <person name="Montfort J."/>
            <person name="Robinson-Rechavi M."/>
            <person name="Bucao C."/>
            <person name="Bouchez O."/>
            <person name="Gislard M."/>
            <person name="Lluch J."/>
            <person name="Milhes M."/>
            <person name="Lampietro C."/>
            <person name="Lopez Roques C."/>
            <person name="Donnadieu C."/>
            <person name="Braasch I."/>
            <person name="Desvignes T."/>
            <person name="Postlethwait J."/>
            <person name="Bobe J."/>
            <person name="Guiguen Y."/>
        </authorList>
    </citation>
    <scope>NUCLEOTIDE SEQUENCE</scope>
    <source>
        <strain evidence="1">M-15738</strain>
        <tissue evidence="1">Blood</tissue>
    </source>
</reference>
<gene>
    <name evidence="1" type="ORF">AALO_G00079230</name>
</gene>
<name>A0AAV6H0C0_9TELE</name>
<organism evidence="1 2">
    <name type="scientific">Alosa alosa</name>
    <name type="common">allis shad</name>
    <dbReference type="NCBI Taxonomy" id="278164"/>
    <lineage>
        <taxon>Eukaryota</taxon>
        <taxon>Metazoa</taxon>
        <taxon>Chordata</taxon>
        <taxon>Craniata</taxon>
        <taxon>Vertebrata</taxon>
        <taxon>Euteleostomi</taxon>
        <taxon>Actinopterygii</taxon>
        <taxon>Neopterygii</taxon>
        <taxon>Teleostei</taxon>
        <taxon>Clupei</taxon>
        <taxon>Clupeiformes</taxon>
        <taxon>Clupeoidei</taxon>
        <taxon>Clupeidae</taxon>
        <taxon>Alosa</taxon>
    </lineage>
</organism>
<proteinExistence type="predicted"/>
<protein>
    <recommendedName>
        <fullName evidence="3">Beta-1,4-mannosyl-glycoprotein 4-beta-N-acetylglucosaminyltransferase</fullName>
    </recommendedName>
</protein>
<dbReference type="AlphaFoldDB" id="A0AAV6H0C0"/>
<comment type="caution">
    <text evidence="1">The sequence shown here is derived from an EMBL/GenBank/DDBJ whole genome shotgun (WGS) entry which is preliminary data.</text>
</comment>